<dbReference type="Gene3D" id="3.40.50.720">
    <property type="entry name" value="NAD(P)-binding Rossmann-like Domain"/>
    <property type="match status" value="1"/>
</dbReference>
<evidence type="ECO:0000256" key="7">
    <source>
        <dbReference type="ARBA" id="ARBA00023002"/>
    </source>
</evidence>
<dbReference type="InterPro" id="IPR008927">
    <property type="entry name" value="6-PGluconate_DH-like_C_sf"/>
</dbReference>
<evidence type="ECO:0000313" key="12">
    <source>
        <dbReference type="EMBL" id="SIO20475.1"/>
    </source>
</evidence>
<evidence type="ECO:0000256" key="1">
    <source>
        <dbReference type="ARBA" id="ARBA00004994"/>
    </source>
</evidence>
<evidence type="ECO:0000259" key="11">
    <source>
        <dbReference type="Pfam" id="PF08546"/>
    </source>
</evidence>
<evidence type="ECO:0000313" key="13">
    <source>
        <dbReference type="Proteomes" id="UP000184932"/>
    </source>
</evidence>
<dbReference type="SUPFAM" id="SSF51735">
    <property type="entry name" value="NAD(P)-binding Rossmann-fold domains"/>
    <property type="match status" value="1"/>
</dbReference>
<proteinExistence type="inferred from homology"/>
<dbReference type="GO" id="GO:0008677">
    <property type="term" value="F:2-dehydropantoate 2-reductase activity"/>
    <property type="evidence" value="ECO:0007669"/>
    <property type="project" value="UniProtKB-EC"/>
</dbReference>
<organism evidence="12 13">
    <name type="scientific">Vannielia litorea</name>
    <dbReference type="NCBI Taxonomy" id="1217970"/>
    <lineage>
        <taxon>Bacteria</taxon>
        <taxon>Pseudomonadati</taxon>
        <taxon>Pseudomonadota</taxon>
        <taxon>Alphaproteobacteria</taxon>
        <taxon>Rhodobacterales</taxon>
        <taxon>Paracoccaceae</taxon>
        <taxon>Vannielia</taxon>
    </lineage>
</organism>
<dbReference type="GO" id="GO:0050661">
    <property type="term" value="F:NADP binding"/>
    <property type="evidence" value="ECO:0007669"/>
    <property type="project" value="TreeGrafter"/>
</dbReference>
<keyword evidence="5" id="KW-0566">Pantothenate biosynthesis</keyword>
<evidence type="ECO:0000256" key="8">
    <source>
        <dbReference type="ARBA" id="ARBA00032024"/>
    </source>
</evidence>
<feature type="domain" description="Ketopantoate reductase C-terminal" evidence="11">
    <location>
        <begin position="213"/>
        <end position="293"/>
    </location>
</feature>
<evidence type="ECO:0000256" key="5">
    <source>
        <dbReference type="ARBA" id="ARBA00022655"/>
    </source>
</evidence>
<dbReference type="STRING" id="1217970.SAMN05444002_3478"/>
<keyword evidence="6" id="KW-0521">NADP</keyword>
<dbReference type="UniPathway" id="UPA00028">
    <property type="reaction ID" value="UER00004"/>
</dbReference>
<accession>A0A1N6HLF6</accession>
<gene>
    <name evidence="12" type="ORF">SAMN05444002_3478</name>
</gene>
<dbReference type="Pfam" id="PF02558">
    <property type="entry name" value="ApbA"/>
    <property type="match status" value="1"/>
</dbReference>
<dbReference type="InterPro" id="IPR013328">
    <property type="entry name" value="6PGD_dom2"/>
</dbReference>
<keyword evidence="7" id="KW-0560">Oxidoreductase</keyword>
<evidence type="ECO:0000256" key="6">
    <source>
        <dbReference type="ARBA" id="ARBA00022857"/>
    </source>
</evidence>
<dbReference type="GO" id="GO:0015940">
    <property type="term" value="P:pantothenate biosynthetic process"/>
    <property type="evidence" value="ECO:0007669"/>
    <property type="project" value="UniProtKB-UniPathway"/>
</dbReference>
<evidence type="ECO:0000256" key="9">
    <source>
        <dbReference type="ARBA" id="ARBA00048793"/>
    </source>
</evidence>
<name>A0A1N6HLF6_9RHOB</name>
<comment type="similarity">
    <text evidence="2">Belongs to the ketopantoate reductase family.</text>
</comment>
<dbReference type="InterPro" id="IPR036291">
    <property type="entry name" value="NAD(P)-bd_dom_sf"/>
</dbReference>
<keyword evidence="13" id="KW-1185">Reference proteome</keyword>
<evidence type="ECO:0000256" key="2">
    <source>
        <dbReference type="ARBA" id="ARBA00007870"/>
    </source>
</evidence>
<dbReference type="EC" id="1.1.1.169" evidence="3"/>
<dbReference type="Pfam" id="PF08546">
    <property type="entry name" value="ApbA_C"/>
    <property type="match status" value="1"/>
</dbReference>
<reference evidence="13" key="1">
    <citation type="submission" date="2016-11" db="EMBL/GenBank/DDBJ databases">
        <authorList>
            <person name="Varghese N."/>
            <person name="Submissions S."/>
        </authorList>
    </citation>
    <scope>NUCLEOTIDE SEQUENCE [LARGE SCALE GENOMIC DNA]</scope>
    <source>
        <strain evidence="13">DSM 29440</strain>
    </source>
</reference>
<comment type="catalytic activity">
    <reaction evidence="9">
        <text>(R)-pantoate + NADP(+) = 2-dehydropantoate + NADPH + H(+)</text>
        <dbReference type="Rhea" id="RHEA:16233"/>
        <dbReference type="ChEBI" id="CHEBI:11561"/>
        <dbReference type="ChEBI" id="CHEBI:15378"/>
        <dbReference type="ChEBI" id="CHEBI:15980"/>
        <dbReference type="ChEBI" id="CHEBI:57783"/>
        <dbReference type="ChEBI" id="CHEBI:58349"/>
        <dbReference type="EC" id="1.1.1.169"/>
    </reaction>
</comment>
<dbReference type="Proteomes" id="UP000184932">
    <property type="component" value="Unassembled WGS sequence"/>
</dbReference>
<sequence length="320" mass="33837">MRVIVHGVGAIGGVVAAALALSGQEVLGIARDPMLQAITAGGLTLDSARGRERARFACVAHPREITFRPDDVVLLCVKTQHTEAALADLRAAGMTDQPLFCLQNGVANEDMALRYFPNVHAVTVMMPAGYATPGEVTIGCEPRFGIFEMGRYPFGRDEADEALSEALNAANIACFVRDDAMAPKWGKLILNLGNITGALLPAGADCAPFDGPLREEGKAVLEAAGIDWADLGTDPRREVLMRTRDSGEGRVGNSTTQSLARGTGSVETDWLNGEIVRLARLHGVDAPLNARAQALSLRLMSEGGEAGSLSDKELETALFG</sequence>
<dbReference type="RefSeq" id="WP_074257379.1">
    <property type="nucleotide sequence ID" value="NZ_FSRL01000001.1"/>
</dbReference>
<dbReference type="OrthoDB" id="9796561at2"/>
<dbReference type="PANTHER" id="PTHR43765">
    <property type="entry name" value="2-DEHYDROPANTOATE 2-REDUCTASE-RELATED"/>
    <property type="match status" value="1"/>
</dbReference>
<dbReference type="PANTHER" id="PTHR43765:SF2">
    <property type="entry name" value="2-DEHYDROPANTOATE 2-REDUCTASE"/>
    <property type="match status" value="1"/>
</dbReference>
<dbReference type="InterPro" id="IPR013332">
    <property type="entry name" value="KPR_N"/>
</dbReference>
<dbReference type="SUPFAM" id="SSF48179">
    <property type="entry name" value="6-phosphogluconate dehydrogenase C-terminal domain-like"/>
    <property type="match status" value="1"/>
</dbReference>
<evidence type="ECO:0000259" key="10">
    <source>
        <dbReference type="Pfam" id="PF02558"/>
    </source>
</evidence>
<dbReference type="Gene3D" id="1.10.1040.10">
    <property type="entry name" value="N-(1-d-carboxylethyl)-l-norvaline Dehydrogenase, domain 2"/>
    <property type="match status" value="1"/>
</dbReference>
<dbReference type="EMBL" id="FSRL01000001">
    <property type="protein sequence ID" value="SIO20475.1"/>
    <property type="molecule type" value="Genomic_DNA"/>
</dbReference>
<evidence type="ECO:0000256" key="3">
    <source>
        <dbReference type="ARBA" id="ARBA00013014"/>
    </source>
</evidence>
<feature type="domain" description="Ketopantoate reductase N-terminal" evidence="10">
    <location>
        <begin position="4"/>
        <end position="137"/>
    </location>
</feature>
<dbReference type="InterPro" id="IPR013752">
    <property type="entry name" value="KPA_reductase"/>
</dbReference>
<dbReference type="AlphaFoldDB" id="A0A1N6HLF6"/>
<dbReference type="InterPro" id="IPR050838">
    <property type="entry name" value="Ketopantoate_reductase"/>
</dbReference>
<dbReference type="GO" id="GO:0005737">
    <property type="term" value="C:cytoplasm"/>
    <property type="evidence" value="ECO:0007669"/>
    <property type="project" value="TreeGrafter"/>
</dbReference>
<evidence type="ECO:0000256" key="4">
    <source>
        <dbReference type="ARBA" id="ARBA00019465"/>
    </source>
</evidence>
<comment type="pathway">
    <text evidence="1">Cofactor biosynthesis; (R)-pantothenate biosynthesis; (R)-pantoate from 3-methyl-2-oxobutanoate: step 2/2.</text>
</comment>
<protein>
    <recommendedName>
        <fullName evidence="4">2-dehydropantoate 2-reductase</fullName>
        <ecNumber evidence="3">1.1.1.169</ecNumber>
    </recommendedName>
    <alternativeName>
        <fullName evidence="8">Ketopantoate reductase</fullName>
    </alternativeName>
</protein>